<dbReference type="InterPro" id="IPR045935">
    <property type="entry name" value="DUF6355"/>
</dbReference>
<dbReference type="RefSeq" id="WP_344041494.1">
    <property type="nucleotide sequence ID" value="NZ_BAAAKE010000029.1"/>
</dbReference>
<evidence type="ECO:0000313" key="3">
    <source>
        <dbReference type="Proteomes" id="UP001595833"/>
    </source>
</evidence>
<name>A0ABV9XYG6_9PSEU</name>
<gene>
    <name evidence="2" type="ORF">ACFPFM_10860</name>
</gene>
<reference evidence="3" key="1">
    <citation type="journal article" date="2019" name="Int. J. Syst. Evol. Microbiol.">
        <title>The Global Catalogue of Microorganisms (GCM) 10K type strain sequencing project: providing services to taxonomists for standard genome sequencing and annotation.</title>
        <authorList>
            <consortium name="The Broad Institute Genomics Platform"/>
            <consortium name="The Broad Institute Genome Sequencing Center for Infectious Disease"/>
            <person name="Wu L."/>
            <person name="Ma J."/>
        </authorList>
    </citation>
    <scope>NUCLEOTIDE SEQUENCE [LARGE SCALE GENOMIC DNA]</scope>
    <source>
        <strain evidence="3">KCTC 12848</strain>
    </source>
</reference>
<accession>A0ABV9XYG6</accession>
<sequence length="171" mass="18130">MTRMFLLRLLGIAGATIGLTLAVTAGSASAQMALGGPYGPTTATESNPGSQIQVRPAQSGVWQASHAVPGSQIQDVGTSNSGSQIQTGGVGAQGGVSVAASCGFFVDRSDHHYVKYNHCGSASSIKIRVNLWYGWSSRDIWVGRYVTNLSTHWQLRGVGMITNAWCIERCW</sequence>
<evidence type="ECO:0000256" key="1">
    <source>
        <dbReference type="SAM" id="SignalP"/>
    </source>
</evidence>
<protein>
    <submittedName>
        <fullName evidence="2">DUF6355 family natural product biosynthesis protein</fullName>
    </submittedName>
</protein>
<keyword evidence="3" id="KW-1185">Reference proteome</keyword>
<comment type="caution">
    <text evidence="2">The sequence shown here is derived from an EMBL/GenBank/DDBJ whole genome shotgun (WGS) entry which is preliminary data.</text>
</comment>
<dbReference type="Proteomes" id="UP001595833">
    <property type="component" value="Unassembled WGS sequence"/>
</dbReference>
<dbReference type="Pfam" id="PF19882">
    <property type="entry name" value="DUF6355"/>
    <property type="match status" value="1"/>
</dbReference>
<evidence type="ECO:0000313" key="2">
    <source>
        <dbReference type="EMBL" id="MFC5054257.1"/>
    </source>
</evidence>
<feature type="chain" id="PRO_5045259731" evidence="1">
    <location>
        <begin position="31"/>
        <end position="171"/>
    </location>
</feature>
<organism evidence="2 3">
    <name type="scientific">Saccharothrix xinjiangensis</name>
    <dbReference type="NCBI Taxonomy" id="204798"/>
    <lineage>
        <taxon>Bacteria</taxon>
        <taxon>Bacillati</taxon>
        <taxon>Actinomycetota</taxon>
        <taxon>Actinomycetes</taxon>
        <taxon>Pseudonocardiales</taxon>
        <taxon>Pseudonocardiaceae</taxon>
        <taxon>Saccharothrix</taxon>
    </lineage>
</organism>
<keyword evidence="1" id="KW-0732">Signal</keyword>
<dbReference type="EMBL" id="JBHSJB010000010">
    <property type="protein sequence ID" value="MFC5054257.1"/>
    <property type="molecule type" value="Genomic_DNA"/>
</dbReference>
<proteinExistence type="predicted"/>
<feature type="signal peptide" evidence="1">
    <location>
        <begin position="1"/>
        <end position="30"/>
    </location>
</feature>